<organism evidence="1 2">
    <name type="scientific">Halostreptopolyspora alba</name>
    <dbReference type="NCBI Taxonomy" id="2487137"/>
    <lineage>
        <taxon>Bacteria</taxon>
        <taxon>Bacillati</taxon>
        <taxon>Actinomycetota</taxon>
        <taxon>Actinomycetes</taxon>
        <taxon>Streptosporangiales</taxon>
        <taxon>Nocardiopsidaceae</taxon>
        <taxon>Halostreptopolyspora</taxon>
    </lineage>
</organism>
<keyword evidence="2" id="KW-1185">Reference proteome</keyword>
<evidence type="ECO:0000313" key="1">
    <source>
        <dbReference type="EMBL" id="RNL83171.1"/>
    </source>
</evidence>
<proteinExistence type="predicted"/>
<sequence>MPLSHNARTAATLLTQAAEHEPGSQPHTALTAQANAYAALAQASALEALIDRTQSIGEQLAELRDDLAHK</sequence>
<name>A0A3N0E5Q3_9ACTN</name>
<gene>
    <name evidence="1" type="ORF">EFW17_16850</name>
</gene>
<dbReference type="EMBL" id="RJMB01000018">
    <property type="protein sequence ID" value="RNL83171.1"/>
    <property type="molecule type" value="Genomic_DNA"/>
</dbReference>
<comment type="caution">
    <text evidence="1">The sequence shown here is derived from an EMBL/GenBank/DDBJ whole genome shotgun (WGS) entry which is preliminary data.</text>
</comment>
<protein>
    <submittedName>
        <fullName evidence="1">Uncharacterized protein</fullName>
    </submittedName>
</protein>
<accession>A0A3N0E5Q3</accession>
<evidence type="ECO:0000313" key="2">
    <source>
        <dbReference type="Proteomes" id="UP000269198"/>
    </source>
</evidence>
<dbReference type="RefSeq" id="WP_123202372.1">
    <property type="nucleotide sequence ID" value="NZ_RJMB01000018.1"/>
</dbReference>
<dbReference type="AlphaFoldDB" id="A0A3N0E5Q3"/>
<dbReference type="Proteomes" id="UP000269198">
    <property type="component" value="Unassembled WGS sequence"/>
</dbReference>
<reference evidence="1 2" key="1">
    <citation type="submission" date="2018-11" db="EMBL/GenBank/DDBJ databases">
        <title>The genome draft of YIM 96095.</title>
        <authorList>
            <person name="Tang S.-K."/>
            <person name="Chunyu W.-X."/>
            <person name="Feng Y.-Z."/>
        </authorList>
    </citation>
    <scope>NUCLEOTIDE SEQUENCE [LARGE SCALE GENOMIC DNA]</scope>
    <source>
        <strain evidence="1 2">YIM 96095</strain>
    </source>
</reference>